<feature type="chain" id="PRO_5010996027" evidence="1">
    <location>
        <begin position="43"/>
        <end position="337"/>
    </location>
</feature>
<accession>A0A1Y2N119</accession>
<keyword evidence="1" id="KW-0732">Signal</keyword>
<sequence>MVTYTLRDRPSLPGKSFVIARTTVLRRTCGLALSLAALIVTAACGPPPSPNWLAAAADLSDQTYVVGSKDFDEQVVLCQITVSALQEAGASVTDRCDLGSTDQTRRALLDGDISMYWEYTGTAWASFMREPEQIPDADVLGRVRQRDLDDNDIVWLRPAAFDNTYVIAIAGAPAAALQLNSISDMFAYLRSDQPGTICVEPEYRSSEGGLRGLQRHYEAEIPPNRVQVIEESLIYQSTADQVCLFGQVYSTDGRMLQFGLKVLQDDRNYHVAHTPVPNLRQDVYERAPEVAQVLDPLAAALDHLTILELNSQVSAGHESPRKVARRWLAGRGFISGA</sequence>
<evidence type="ECO:0000259" key="2">
    <source>
        <dbReference type="Pfam" id="PF04069"/>
    </source>
</evidence>
<dbReference type="SUPFAM" id="SSF53850">
    <property type="entry name" value="Periplasmic binding protein-like II"/>
    <property type="match status" value="1"/>
</dbReference>
<comment type="caution">
    <text evidence="3">The sequence shown here is derived from an EMBL/GenBank/DDBJ whole genome shotgun (WGS) entry which is preliminary data.</text>
</comment>
<dbReference type="OrthoDB" id="9781705at2"/>
<organism evidence="3 4">
    <name type="scientific">Pseudonocardia autotrophica</name>
    <name type="common">Amycolata autotrophica</name>
    <name type="synonym">Nocardia autotrophica</name>
    <dbReference type="NCBI Taxonomy" id="2074"/>
    <lineage>
        <taxon>Bacteria</taxon>
        <taxon>Bacillati</taxon>
        <taxon>Actinomycetota</taxon>
        <taxon>Actinomycetes</taxon>
        <taxon>Pseudonocardiales</taxon>
        <taxon>Pseudonocardiaceae</taxon>
        <taxon>Pseudonocardia</taxon>
    </lineage>
</organism>
<feature type="signal peptide" evidence="1">
    <location>
        <begin position="1"/>
        <end position="42"/>
    </location>
</feature>
<dbReference type="STRING" id="2074.BG845_02674"/>
<dbReference type="Pfam" id="PF04069">
    <property type="entry name" value="OpuAC"/>
    <property type="match status" value="1"/>
</dbReference>
<dbReference type="AlphaFoldDB" id="A0A1Y2N119"/>
<dbReference type="Gene3D" id="3.40.190.10">
    <property type="entry name" value="Periplasmic binding protein-like II"/>
    <property type="match status" value="1"/>
</dbReference>
<evidence type="ECO:0000313" key="3">
    <source>
        <dbReference type="EMBL" id="OSY40598.1"/>
    </source>
</evidence>
<gene>
    <name evidence="3" type="primary">osmF_1</name>
    <name evidence="3" type="ORF">BG845_02674</name>
</gene>
<keyword evidence="4" id="KW-1185">Reference proteome</keyword>
<dbReference type="Proteomes" id="UP000194360">
    <property type="component" value="Unassembled WGS sequence"/>
</dbReference>
<name>A0A1Y2N119_PSEAH</name>
<dbReference type="Gene3D" id="3.40.190.120">
    <property type="entry name" value="Osmoprotection protein (prox), domain 2"/>
    <property type="match status" value="1"/>
</dbReference>
<dbReference type="GO" id="GO:0043190">
    <property type="term" value="C:ATP-binding cassette (ABC) transporter complex"/>
    <property type="evidence" value="ECO:0007669"/>
    <property type="project" value="InterPro"/>
</dbReference>
<dbReference type="EMBL" id="MIGB01000012">
    <property type="protein sequence ID" value="OSY40598.1"/>
    <property type="molecule type" value="Genomic_DNA"/>
</dbReference>
<dbReference type="InterPro" id="IPR007210">
    <property type="entry name" value="ABC_Gly_betaine_transp_sub-bd"/>
</dbReference>
<protein>
    <submittedName>
        <fullName evidence="3">Putative osmoprotectant uptake system substrate-binding protein OsmF</fullName>
    </submittedName>
</protein>
<feature type="domain" description="ABC-type glycine betaine transport system substrate-binding" evidence="2">
    <location>
        <begin position="63"/>
        <end position="329"/>
    </location>
</feature>
<evidence type="ECO:0000256" key="1">
    <source>
        <dbReference type="SAM" id="SignalP"/>
    </source>
</evidence>
<dbReference type="GO" id="GO:0022857">
    <property type="term" value="F:transmembrane transporter activity"/>
    <property type="evidence" value="ECO:0007669"/>
    <property type="project" value="InterPro"/>
</dbReference>
<evidence type="ECO:0000313" key="4">
    <source>
        <dbReference type="Proteomes" id="UP000194360"/>
    </source>
</evidence>
<proteinExistence type="predicted"/>
<reference evidence="3 4" key="1">
    <citation type="submission" date="2016-09" db="EMBL/GenBank/DDBJ databases">
        <title>Pseudonocardia autotrophica DSM535, a candidate organism with high potential of specific P450 cytochromes.</title>
        <authorList>
            <person name="Grumaz C."/>
            <person name="Vainshtein Y."/>
            <person name="Kirstahler P."/>
            <person name="Sohn K."/>
        </authorList>
    </citation>
    <scope>NUCLEOTIDE SEQUENCE [LARGE SCALE GENOMIC DNA]</scope>
    <source>
        <strain evidence="3 4">DSM 535</strain>
    </source>
</reference>